<accession>A0ACA9QET3</accession>
<protein>
    <submittedName>
        <fullName evidence="1">10157_t:CDS:1</fullName>
    </submittedName>
</protein>
<comment type="caution">
    <text evidence="1">The sequence shown here is derived from an EMBL/GenBank/DDBJ whole genome shotgun (WGS) entry which is preliminary data.</text>
</comment>
<name>A0ACA9QET3_9GLOM</name>
<reference evidence="1" key="1">
    <citation type="submission" date="2021-06" db="EMBL/GenBank/DDBJ databases">
        <authorList>
            <person name="Kallberg Y."/>
            <person name="Tangrot J."/>
            <person name="Rosling A."/>
        </authorList>
    </citation>
    <scope>NUCLEOTIDE SEQUENCE</scope>
    <source>
        <strain evidence="1">28 12/20/2015</strain>
    </source>
</reference>
<gene>
    <name evidence="1" type="ORF">SPELUC_LOCUS13832</name>
</gene>
<dbReference type="EMBL" id="CAJVPW010038072">
    <property type="protein sequence ID" value="CAG8741370.1"/>
    <property type="molecule type" value="Genomic_DNA"/>
</dbReference>
<sequence length="92" mass="10613">DDHCKIEVYQECQLKKTIEGASLNDVWQSFEINAWCSMFRAAGTYNITPWSYEESKLGFLTSIPLHMPNATHTFWNLVACALSNNKKILDRK</sequence>
<feature type="non-terminal residue" evidence="1">
    <location>
        <position position="92"/>
    </location>
</feature>
<dbReference type="Proteomes" id="UP000789366">
    <property type="component" value="Unassembled WGS sequence"/>
</dbReference>
<organism evidence="1 2">
    <name type="scientific">Cetraspora pellucida</name>
    <dbReference type="NCBI Taxonomy" id="1433469"/>
    <lineage>
        <taxon>Eukaryota</taxon>
        <taxon>Fungi</taxon>
        <taxon>Fungi incertae sedis</taxon>
        <taxon>Mucoromycota</taxon>
        <taxon>Glomeromycotina</taxon>
        <taxon>Glomeromycetes</taxon>
        <taxon>Diversisporales</taxon>
        <taxon>Gigasporaceae</taxon>
        <taxon>Cetraspora</taxon>
    </lineage>
</organism>
<keyword evidence="2" id="KW-1185">Reference proteome</keyword>
<evidence type="ECO:0000313" key="2">
    <source>
        <dbReference type="Proteomes" id="UP000789366"/>
    </source>
</evidence>
<feature type="non-terminal residue" evidence="1">
    <location>
        <position position="1"/>
    </location>
</feature>
<evidence type="ECO:0000313" key="1">
    <source>
        <dbReference type="EMBL" id="CAG8741370.1"/>
    </source>
</evidence>
<proteinExistence type="predicted"/>